<dbReference type="PROSITE" id="PS50086">
    <property type="entry name" value="TBC_RABGAP"/>
    <property type="match status" value="1"/>
</dbReference>
<keyword evidence="1" id="KW-0343">GTPase activation</keyword>
<reference evidence="3" key="1">
    <citation type="journal article" date="2020" name="J. Eukaryot. Microbiol.">
        <title>De novo Sequencing, Assembly and Annotation of the Transcriptome for the Free-Living Testate Amoeba Arcella intermedia.</title>
        <authorList>
            <person name="Ribeiro G.M."/>
            <person name="Porfirio-Sousa A.L."/>
            <person name="Maurer-Alcala X.X."/>
            <person name="Katz L.A."/>
            <person name="Lahr D.J.G."/>
        </authorList>
    </citation>
    <scope>NUCLEOTIDE SEQUENCE</scope>
</reference>
<name>A0A6B2L789_9EUKA</name>
<proteinExistence type="predicted"/>
<dbReference type="Gene3D" id="1.10.8.270">
    <property type="entry name" value="putative rabgap domain of human tbc1 domain family member 14 like domains"/>
    <property type="match status" value="1"/>
</dbReference>
<dbReference type="SUPFAM" id="SSF47923">
    <property type="entry name" value="Ypt/Rab-GAP domain of gyp1p"/>
    <property type="match status" value="2"/>
</dbReference>
<dbReference type="PANTHER" id="PTHR22957">
    <property type="entry name" value="TBC1 DOMAIN FAMILY MEMBER GTPASE-ACTIVATING PROTEIN"/>
    <property type="match status" value="1"/>
</dbReference>
<dbReference type="PANTHER" id="PTHR22957:SF502">
    <property type="entry name" value="SMALL G PROTEIN SIGNALING MODULATOR 2-RELATED"/>
    <property type="match status" value="1"/>
</dbReference>
<evidence type="ECO:0000313" key="3">
    <source>
        <dbReference type="EMBL" id="NDV32811.1"/>
    </source>
</evidence>
<protein>
    <recommendedName>
        <fullName evidence="2">Rab-GAP TBC domain-containing protein</fullName>
    </recommendedName>
</protein>
<evidence type="ECO:0000259" key="2">
    <source>
        <dbReference type="PROSITE" id="PS50086"/>
    </source>
</evidence>
<evidence type="ECO:0000256" key="1">
    <source>
        <dbReference type="ARBA" id="ARBA00022468"/>
    </source>
</evidence>
<feature type="domain" description="Rab-GAP TBC" evidence="2">
    <location>
        <begin position="30"/>
        <end position="294"/>
    </location>
</feature>
<dbReference type="EMBL" id="GIBP01003842">
    <property type="protein sequence ID" value="NDV32811.1"/>
    <property type="molecule type" value="Transcribed_RNA"/>
</dbReference>
<organism evidence="3">
    <name type="scientific">Arcella intermedia</name>
    <dbReference type="NCBI Taxonomy" id="1963864"/>
    <lineage>
        <taxon>Eukaryota</taxon>
        <taxon>Amoebozoa</taxon>
        <taxon>Tubulinea</taxon>
        <taxon>Elardia</taxon>
        <taxon>Arcellinida</taxon>
        <taxon>Sphaerothecina</taxon>
        <taxon>Arcellidae</taxon>
        <taxon>Arcella</taxon>
    </lineage>
</organism>
<accession>A0A6B2L789</accession>
<dbReference type="GO" id="GO:0005096">
    <property type="term" value="F:GTPase activator activity"/>
    <property type="evidence" value="ECO:0007669"/>
    <property type="project" value="UniProtKB-KW"/>
</dbReference>
<dbReference type="AlphaFoldDB" id="A0A6B2L789"/>
<dbReference type="InterPro" id="IPR000195">
    <property type="entry name" value="Rab-GAP-TBC_dom"/>
</dbReference>
<dbReference type="InterPro" id="IPR035969">
    <property type="entry name" value="Rab-GAP_TBC_sf"/>
</dbReference>
<dbReference type="Gene3D" id="1.10.472.80">
    <property type="entry name" value="Ypt/Rab-GAP domain of gyp1p, domain 3"/>
    <property type="match status" value="1"/>
</dbReference>
<dbReference type="Pfam" id="PF00566">
    <property type="entry name" value="RabGAP-TBC"/>
    <property type="match status" value="1"/>
</dbReference>
<sequence length="369" mass="43057">MSRNEWEYSYSTDGVVTEPDKIKATIFWGGVESSIRKDVWKYLLDFYKWDSTSVSREKTRETMRDVYGELKQKWINRMKEECKLQFQQQGFDHSSIPIGFEPPTNPRQFVATVIGSASATRLDHSSPAGGISEFEKNVMTTYGFRELCQVVAHDVRRTDRESPLFKEDEGPGLTKLSNVLMTYSYNCSVVNGYAQGMNDLAATILHVIDDEAQSFWCFKGLMDKVHNQFKTMCLPHLKAVAKLVQMVDPYLCSYFEKIEASDMLFLFQSILLCFKRDFETEQVKRLWEIFWTDQLTPHFHLFFTLAVVLDSRNEILEQEMDSQDLLMYFKSMNKHNTNIEDCLVLATRLWLYFEKNATASQKNDIFEKL</sequence>
<dbReference type="SMART" id="SM00164">
    <property type="entry name" value="TBC"/>
    <property type="match status" value="1"/>
</dbReference>